<dbReference type="Gene3D" id="1.10.580.10">
    <property type="entry name" value="Citrate Synthase, domain 1"/>
    <property type="match status" value="1"/>
</dbReference>
<keyword evidence="2" id="KW-1185">Reference proteome</keyword>
<name>K9FAV3_PEND2</name>
<proteinExistence type="predicted"/>
<sequence>MFHLLLWGSYPTPTQCEELRQRLAHYMKDVPDIVRQTIFNLP</sequence>
<dbReference type="SUPFAM" id="SSF48256">
    <property type="entry name" value="Citrate synthase"/>
    <property type="match status" value="1"/>
</dbReference>
<reference evidence="2" key="1">
    <citation type="journal article" date="2012" name="BMC Genomics">
        <title>Genome sequence of the necrotrophic fungus Penicillium digitatum, the main postharvest pathogen of citrus.</title>
        <authorList>
            <person name="Marcet-Houben M."/>
            <person name="Ballester A.-R."/>
            <person name="de la Fuente B."/>
            <person name="Harries E."/>
            <person name="Marcos J.F."/>
            <person name="Gonzalez-Candelas L."/>
            <person name="Gabaldon T."/>
        </authorList>
    </citation>
    <scope>NUCLEOTIDE SEQUENCE [LARGE SCALE GENOMIC DNA]</scope>
    <source>
        <strain evidence="2">PHI26 / CECT 20796</strain>
    </source>
</reference>
<dbReference type="InterPro" id="IPR036969">
    <property type="entry name" value="Citrate_synthase_sf"/>
</dbReference>
<dbReference type="InterPro" id="IPR016142">
    <property type="entry name" value="Citrate_synth-like_lrg_a-sub"/>
</dbReference>
<dbReference type="InParanoid" id="K9FAV3"/>
<evidence type="ECO:0000313" key="2">
    <source>
        <dbReference type="Proteomes" id="UP000009882"/>
    </source>
</evidence>
<dbReference type="AlphaFoldDB" id="K9FAV3"/>
<gene>
    <name evidence="1" type="ORF">PDIG_77520</name>
</gene>
<accession>K9FAV3</accession>
<dbReference type="HOGENOM" id="CLU_3260707_0_0_1"/>
<dbReference type="EMBL" id="AKCT01000285">
    <property type="protein sequence ID" value="EKV06555.1"/>
    <property type="molecule type" value="Genomic_DNA"/>
</dbReference>
<evidence type="ECO:0000313" key="1">
    <source>
        <dbReference type="EMBL" id="EKV06555.1"/>
    </source>
</evidence>
<protein>
    <submittedName>
        <fullName evidence="1">Uncharacterized protein</fullName>
    </submittedName>
</protein>
<comment type="caution">
    <text evidence="1">The sequence shown here is derived from an EMBL/GenBank/DDBJ whole genome shotgun (WGS) entry which is preliminary data.</text>
</comment>
<dbReference type="GO" id="GO:0046912">
    <property type="term" value="F:acyltransferase activity, acyl groups converted into alkyl on transfer"/>
    <property type="evidence" value="ECO:0007669"/>
    <property type="project" value="InterPro"/>
</dbReference>
<organism evidence="1 2">
    <name type="scientific">Penicillium digitatum (strain PHI26 / CECT 20796)</name>
    <name type="common">Green mold</name>
    <dbReference type="NCBI Taxonomy" id="1170229"/>
    <lineage>
        <taxon>Eukaryota</taxon>
        <taxon>Fungi</taxon>
        <taxon>Dikarya</taxon>
        <taxon>Ascomycota</taxon>
        <taxon>Pezizomycotina</taxon>
        <taxon>Eurotiomycetes</taxon>
        <taxon>Eurotiomycetidae</taxon>
        <taxon>Eurotiales</taxon>
        <taxon>Aspergillaceae</taxon>
        <taxon>Penicillium</taxon>
    </lineage>
</organism>
<dbReference type="Proteomes" id="UP000009882">
    <property type="component" value="Unassembled WGS sequence"/>
</dbReference>